<keyword evidence="2" id="KW-1185">Reference proteome</keyword>
<accession>A0A512NIY5</accession>
<dbReference type="Gene3D" id="3.40.50.2000">
    <property type="entry name" value="Glycogen Phosphorylase B"/>
    <property type="match status" value="1"/>
</dbReference>
<dbReference type="Proteomes" id="UP000321058">
    <property type="component" value="Unassembled WGS sequence"/>
</dbReference>
<dbReference type="AlphaFoldDB" id="A0A512NIY5"/>
<sequence length="553" mass="61709">MDVPADDFAPLLAEIRAVGQARLPGNAACFIRIAEEAERLAAQGRDDEACVQIFIAAFHAVARHSGLWASPRLEALLARIAERRLRDTPGRRAPGATRHVMHVATQVPALGGLARMMERWIRADAGRTHSVAITRQAIMPLPESIRDAVIQRGGTVRILDHRRGGLFERAQRLRDAAQAADLIVLHIHPFDIVPQLAFATPNRPTVVYLDHADHGFWLGTHITDVMASMREAGRRIMIERRGIPPGRIAVLPTILDEGHRRVSRQEAKRRIGLPEDCVLLVSVARERKYATLGGISFADLHLQTLLEHPKAVLLTVGPGAREDWSDAMQRCQGRIISLPEHDDPRLFFEAADIYVDSFPFVSITSTLEAAILGTPAVSLFPFGRDSAVLGCNMPGLDRLLVTCSSRGAYHKALSRLITDESHRQELGAALQEQIAANHIQGAWLDRLEALYRQALAAPRHGGAAAPDQVFEGEPDVFIQAIHGGQPDGERDRNRLLKYELGLLSTRARMREWWRLWRLGELRDAGRYGPAVRLLPEWLSTAGRRWRRRWTFFS</sequence>
<protein>
    <recommendedName>
        <fullName evidence="3">Glycosyl transferase family 1</fullName>
    </recommendedName>
</protein>
<comment type="caution">
    <text evidence="1">The sequence shown here is derived from an EMBL/GenBank/DDBJ whole genome shotgun (WGS) entry which is preliminary data.</text>
</comment>
<gene>
    <name evidence="1" type="ORF">RSO01_60750</name>
</gene>
<dbReference type="RefSeq" id="WP_147154292.1">
    <property type="nucleotide sequence ID" value="NZ_BKAJ01000113.1"/>
</dbReference>
<evidence type="ECO:0000313" key="2">
    <source>
        <dbReference type="Proteomes" id="UP000321058"/>
    </source>
</evidence>
<name>A0A512NIY5_9HYPH</name>
<evidence type="ECO:0008006" key="3">
    <source>
        <dbReference type="Google" id="ProtNLM"/>
    </source>
</evidence>
<reference evidence="1 2" key="1">
    <citation type="submission" date="2019-07" db="EMBL/GenBank/DDBJ databases">
        <title>Whole genome shotgun sequence of Reyranella soli NBRC 108950.</title>
        <authorList>
            <person name="Hosoyama A."/>
            <person name="Uohara A."/>
            <person name="Ohji S."/>
            <person name="Ichikawa N."/>
        </authorList>
    </citation>
    <scope>NUCLEOTIDE SEQUENCE [LARGE SCALE GENOMIC DNA]</scope>
    <source>
        <strain evidence="1 2">NBRC 108950</strain>
    </source>
</reference>
<dbReference type="EMBL" id="BKAJ01000113">
    <property type="protein sequence ID" value="GEP58909.1"/>
    <property type="molecule type" value="Genomic_DNA"/>
</dbReference>
<dbReference type="SUPFAM" id="SSF53756">
    <property type="entry name" value="UDP-Glycosyltransferase/glycogen phosphorylase"/>
    <property type="match status" value="1"/>
</dbReference>
<dbReference type="OrthoDB" id="9807414at2"/>
<evidence type="ECO:0000313" key="1">
    <source>
        <dbReference type="EMBL" id="GEP58909.1"/>
    </source>
</evidence>
<organism evidence="1 2">
    <name type="scientific">Reyranella soli</name>
    <dbReference type="NCBI Taxonomy" id="1230389"/>
    <lineage>
        <taxon>Bacteria</taxon>
        <taxon>Pseudomonadati</taxon>
        <taxon>Pseudomonadota</taxon>
        <taxon>Alphaproteobacteria</taxon>
        <taxon>Hyphomicrobiales</taxon>
        <taxon>Reyranellaceae</taxon>
        <taxon>Reyranella</taxon>
    </lineage>
</organism>
<proteinExistence type="predicted"/>